<proteinExistence type="predicted"/>
<dbReference type="STRING" id="310780.SAMN05216267_107414"/>
<evidence type="ECO:0000313" key="2">
    <source>
        <dbReference type="EMBL" id="SEP03001.1"/>
    </source>
</evidence>
<gene>
    <name evidence="2" type="ORF">SAMN05216267_107414</name>
</gene>
<accession>A0A1H8UIL4</accession>
<name>A0A1H8UIL4_9ACTN</name>
<dbReference type="Proteomes" id="UP000181951">
    <property type="component" value="Unassembled WGS sequence"/>
</dbReference>
<dbReference type="AlphaFoldDB" id="A0A1H8UIL4"/>
<evidence type="ECO:0000313" key="3">
    <source>
        <dbReference type="Proteomes" id="UP000181951"/>
    </source>
</evidence>
<reference evidence="2 3" key="1">
    <citation type="submission" date="2016-10" db="EMBL/GenBank/DDBJ databases">
        <authorList>
            <person name="de Groot N.N."/>
        </authorList>
    </citation>
    <scope>NUCLEOTIDE SEQUENCE [LARGE SCALE GENOMIC DNA]</scope>
    <source>
        <strain evidence="2 3">CGMCC 4.2026</strain>
    </source>
</reference>
<feature type="region of interest" description="Disordered" evidence="1">
    <location>
        <begin position="134"/>
        <end position="153"/>
    </location>
</feature>
<sequence length="219" mass="22908">MSEHEVLDALRDSLDDVTMSTPVERIEAAGRTRRHRRRLVGTATAASAVALAIAVPVLSNPSTVPPSAADSTGAGSVHVQTAAYTIDTKTDGTLVVTWDKAAYFRDHAGLEQALRSAGFPVLIKEGVFCKGPHDDGKLSPSGSGPGVTDVMKGSRASDGKVTFTFTPAAMPAGKQLFIGYLNAAQLASVHMNPGSVERIVPAHGPLTCTSTPPPEHHYN</sequence>
<dbReference type="EMBL" id="FODD01000074">
    <property type="protein sequence ID" value="SEP03001.1"/>
    <property type="molecule type" value="Genomic_DNA"/>
</dbReference>
<protein>
    <submittedName>
        <fullName evidence="2">Uncharacterized protein</fullName>
    </submittedName>
</protein>
<dbReference type="RefSeq" id="WP_069464886.1">
    <property type="nucleotide sequence ID" value="NZ_FODD01000074.1"/>
</dbReference>
<evidence type="ECO:0000256" key="1">
    <source>
        <dbReference type="SAM" id="MobiDB-lite"/>
    </source>
</evidence>
<keyword evidence="3" id="KW-1185">Reference proteome</keyword>
<dbReference type="OrthoDB" id="3525562at2"/>
<organism evidence="2 3">
    <name type="scientific">Actinacidiphila rubida</name>
    <dbReference type="NCBI Taxonomy" id="310780"/>
    <lineage>
        <taxon>Bacteria</taxon>
        <taxon>Bacillati</taxon>
        <taxon>Actinomycetota</taxon>
        <taxon>Actinomycetes</taxon>
        <taxon>Kitasatosporales</taxon>
        <taxon>Streptomycetaceae</taxon>
        <taxon>Actinacidiphila</taxon>
    </lineage>
</organism>